<dbReference type="Gene3D" id="2.60.120.10">
    <property type="entry name" value="Jelly Rolls"/>
    <property type="match status" value="1"/>
</dbReference>
<dbReference type="PANTHER" id="PTHR21047">
    <property type="entry name" value="DTDP-6-DEOXY-D-GLUCOSE-3,5 EPIMERASE"/>
    <property type="match status" value="1"/>
</dbReference>
<accession>Q12L49</accession>
<dbReference type="GO" id="GO:0008830">
    <property type="term" value="F:dTDP-4-dehydrorhamnose 3,5-epimerase activity"/>
    <property type="evidence" value="ECO:0007669"/>
    <property type="project" value="UniProtKB-UniRule"/>
</dbReference>
<dbReference type="PANTHER" id="PTHR21047:SF2">
    <property type="entry name" value="THYMIDINE DIPHOSPHO-4-KETO-RHAMNOSE 3,5-EPIMERASE"/>
    <property type="match status" value="1"/>
</dbReference>
<evidence type="ECO:0000256" key="4">
    <source>
        <dbReference type="ARBA" id="ARBA00019595"/>
    </source>
</evidence>
<comment type="subunit">
    <text evidence="7">Homodimer.</text>
</comment>
<dbReference type="InterPro" id="IPR000888">
    <property type="entry name" value="RmlC-like"/>
</dbReference>
<evidence type="ECO:0000313" key="8">
    <source>
        <dbReference type="EMBL" id="ABE55827.1"/>
    </source>
</evidence>
<dbReference type="Proteomes" id="UP000001982">
    <property type="component" value="Chromosome"/>
</dbReference>
<dbReference type="CDD" id="cd00438">
    <property type="entry name" value="cupin_RmlC"/>
    <property type="match status" value="1"/>
</dbReference>
<evidence type="ECO:0000256" key="7">
    <source>
        <dbReference type="RuleBase" id="RU364069"/>
    </source>
</evidence>
<evidence type="ECO:0000256" key="3">
    <source>
        <dbReference type="ARBA" id="ARBA00012098"/>
    </source>
</evidence>
<sequence length="191" mass="21932">MNCQPTTIPEVLLFKPTLHGDERGFFMETFRQKEFDACLMANGMAATPLVQDNVSRSHRHVLRGLHFQEHHPQGKLVRVSQGEIFDVAVDIRPQSATFGHWVGHILSAENRLQMWIPTGFAHGFYVLSDIADIVYKCSDYYQSHDERVIPWNDPQLAIDWPLEAEPILSIKDNPQFFCQASNPLVMMQKIK</sequence>
<feature type="site" description="Participates in a stacking interaction with the thymidine ring of dTDP-4-oxo-6-deoxyglucose" evidence="6">
    <location>
        <position position="141"/>
    </location>
</feature>
<proteinExistence type="inferred from homology"/>
<keyword evidence="9" id="KW-1185">Reference proteome</keyword>
<dbReference type="NCBIfam" id="TIGR01221">
    <property type="entry name" value="rmlC"/>
    <property type="match status" value="1"/>
</dbReference>
<comment type="pathway">
    <text evidence="7">Carbohydrate biosynthesis; dTDP-L-rhamnose biosynthesis.</text>
</comment>
<dbReference type="GO" id="GO:0000271">
    <property type="term" value="P:polysaccharide biosynthetic process"/>
    <property type="evidence" value="ECO:0007669"/>
    <property type="project" value="TreeGrafter"/>
</dbReference>
<evidence type="ECO:0000256" key="1">
    <source>
        <dbReference type="ARBA" id="ARBA00001298"/>
    </source>
</evidence>
<dbReference type="KEGG" id="sdn:Sden_2548"/>
<dbReference type="EMBL" id="CP000302">
    <property type="protein sequence ID" value="ABE55827.1"/>
    <property type="molecule type" value="Genomic_DNA"/>
</dbReference>
<evidence type="ECO:0000256" key="2">
    <source>
        <dbReference type="ARBA" id="ARBA00001997"/>
    </source>
</evidence>
<dbReference type="SUPFAM" id="SSF51182">
    <property type="entry name" value="RmlC-like cupins"/>
    <property type="match status" value="1"/>
</dbReference>
<protein>
    <recommendedName>
        <fullName evidence="4 7">dTDP-4-dehydrorhamnose 3,5-epimerase</fullName>
        <ecNumber evidence="3 7">5.1.3.13</ecNumber>
    </recommendedName>
    <alternativeName>
        <fullName evidence="7">Thymidine diphospho-4-keto-rhamnose 3,5-epimerase</fullName>
    </alternativeName>
</protein>
<feature type="active site" description="Proton donor" evidence="5">
    <location>
        <position position="135"/>
    </location>
</feature>
<dbReference type="GO" id="GO:0005829">
    <property type="term" value="C:cytosol"/>
    <property type="evidence" value="ECO:0007669"/>
    <property type="project" value="TreeGrafter"/>
</dbReference>
<dbReference type="STRING" id="318161.Sden_2548"/>
<dbReference type="GO" id="GO:0019305">
    <property type="term" value="P:dTDP-rhamnose biosynthetic process"/>
    <property type="evidence" value="ECO:0007669"/>
    <property type="project" value="UniProtKB-UniRule"/>
</dbReference>
<comment type="similarity">
    <text evidence="7">Belongs to the dTDP-4-dehydrorhamnose 3,5-epimerase family.</text>
</comment>
<dbReference type="InterPro" id="IPR011051">
    <property type="entry name" value="RmlC_Cupin_sf"/>
</dbReference>
<comment type="function">
    <text evidence="2 7">Catalyzes the epimerization of the C3' and C5'positions of dTDP-6-deoxy-D-xylo-4-hexulose, forming dTDP-6-deoxy-L-lyxo-4-hexulose.</text>
</comment>
<evidence type="ECO:0000256" key="5">
    <source>
        <dbReference type="PIRSR" id="PIRSR600888-1"/>
    </source>
</evidence>
<gene>
    <name evidence="8" type="ordered locus">Sden_2548</name>
</gene>
<comment type="catalytic activity">
    <reaction evidence="1 7">
        <text>dTDP-4-dehydro-6-deoxy-alpha-D-glucose = dTDP-4-dehydro-beta-L-rhamnose</text>
        <dbReference type="Rhea" id="RHEA:16969"/>
        <dbReference type="ChEBI" id="CHEBI:57649"/>
        <dbReference type="ChEBI" id="CHEBI:62830"/>
        <dbReference type="EC" id="5.1.3.13"/>
    </reaction>
</comment>
<organism evidence="8 9">
    <name type="scientific">Shewanella denitrificans (strain OS217 / ATCC BAA-1090 / DSM 15013)</name>
    <dbReference type="NCBI Taxonomy" id="318161"/>
    <lineage>
        <taxon>Bacteria</taxon>
        <taxon>Pseudomonadati</taxon>
        <taxon>Pseudomonadota</taxon>
        <taxon>Gammaproteobacteria</taxon>
        <taxon>Alteromonadales</taxon>
        <taxon>Shewanellaceae</taxon>
        <taxon>Shewanella</taxon>
    </lineage>
</organism>
<dbReference type="RefSeq" id="WP_011496978.1">
    <property type="nucleotide sequence ID" value="NC_007954.1"/>
</dbReference>
<evidence type="ECO:0000313" key="9">
    <source>
        <dbReference type="Proteomes" id="UP000001982"/>
    </source>
</evidence>
<feature type="active site" description="Proton acceptor" evidence="5">
    <location>
        <position position="66"/>
    </location>
</feature>
<dbReference type="UniPathway" id="UPA00124"/>
<keyword evidence="7 8" id="KW-0413">Isomerase</keyword>
<name>Q12L49_SHEDO</name>
<dbReference type="AlphaFoldDB" id="Q12L49"/>
<reference evidence="8 9" key="1">
    <citation type="submission" date="2006-03" db="EMBL/GenBank/DDBJ databases">
        <title>Complete sequence of Shewanella denitrificans OS217.</title>
        <authorList>
            <consortium name="US DOE Joint Genome Institute"/>
            <person name="Copeland A."/>
            <person name="Lucas S."/>
            <person name="Lapidus A."/>
            <person name="Barry K."/>
            <person name="Detter J.C."/>
            <person name="Glavina del Rio T."/>
            <person name="Hammon N."/>
            <person name="Israni S."/>
            <person name="Dalin E."/>
            <person name="Tice H."/>
            <person name="Pitluck S."/>
            <person name="Brettin T."/>
            <person name="Bruce D."/>
            <person name="Han C."/>
            <person name="Tapia R."/>
            <person name="Gilna P."/>
            <person name="Kiss H."/>
            <person name="Schmutz J."/>
            <person name="Larimer F."/>
            <person name="Land M."/>
            <person name="Hauser L."/>
            <person name="Kyrpides N."/>
            <person name="Lykidis A."/>
            <person name="Richardson P."/>
        </authorList>
    </citation>
    <scope>NUCLEOTIDE SEQUENCE [LARGE SCALE GENOMIC DNA]</scope>
    <source>
        <strain evidence="9">OS217 / ATCC BAA-1090 / DSM 15013</strain>
    </source>
</reference>
<dbReference type="EC" id="5.1.3.13" evidence="3 7"/>
<dbReference type="Pfam" id="PF00908">
    <property type="entry name" value="dTDP_sugar_isom"/>
    <property type="match status" value="1"/>
</dbReference>
<dbReference type="HOGENOM" id="CLU_090940_1_1_6"/>
<dbReference type="InterPro" id="IPR014710">
    <property type="entry name" value="RmlC-like_jellyroll"/>
</dbReference>
<evidence type="ECO:0000256" key="6">
    <source>
        <dbReference type="PIRSR" id="PIRSR600888-3"/>
    </source>
</evidence>
<dbReference type="eggNOG" id="COG1898">
    <property type="taxonomic scope" value="Bacteria"/>
</dbReference>
<dbReference type="OrthoDB" id="9800680at2"/>